<sequence length="241" mass="26797">MDTFEIDSFSCADEYYAQREGGAILRYTGMAEPDRATIVDWLAWCQPPPHVSTSHASPTHVVSVGSGPALSEWLLASAAEQANIPLHVWAVDVINESSDLILPQARKAASSSPATLHLVCLAGGAAERGDWSGPLDCLIMSWPLPPMPWRAWLHHTVQRATRTLIYMGDWTDGDYCVPSPADFEQAAHELGFDRRVDRRLDDRRSFYRIYTRRVEQQLSVNERPPPTVHVTQGGTDDCIDA</sequence>
<reference evidence="1" key="1">
    <citation type="submission" date="2021-01" db="EMBL/GenBank/DDBJ databases">
        <authorList>
            <person name="Corre E."/>
            <person name="Pelletier E."/>
            <person name="Niang G."/>
            <person name="Scheremetjew M."/>
            <person name="Finn R."/>
            <person name="Kale V."/>
            <person name="Holt S."/>
            <person name="Cochrane G."/>
            <person name="Meng A."/>
            <person name="Brown T."/>
            <person name="Cohen L."/>
        </authorList>
    </citation>
    <scope>NUCLEOTIDE SEQUENCE</scope>
    <source>
        <strain evidence="1">ATCC 50979</strain>
    </source>
</reference>
<evidence type="ECO:0000313" key="1">
    <source>
        <dbReference type="EMBL" id="CAD9292753.1"/>
    </source>
</evidence>
<protein>
    <submittedName>
        <fullName evidence="1">Uncharacterized protein</fullName>
    </submittedName>
</protein>
<dbReference type="AlphaFoldDB" id="A0A7S1VBM2"/>
<accession>A0A7S1VBM2</accession>
<dbReference type="InterPro" id="IPR029063">
    <property type="entry name" value="SAM-dependent_MTases_sf"/>
</dbReference>
<dbReference type="SUPFAM" id="SSF53335">
    <property type="entry name" value="S-adenosyl-L-methionine-dependent methyltransferases"/>
    <property type="match status" value="1"/>
</dbReference>
<name>A0A7S1VBM2_9EUKA</name>
<dbReference type="EMBL" id="HBGL01005178">
    <property type="protein sequence ID" value="CAD9292753.1"/>
    <property type="molecule type" value="Transcribed_RNA"/>
</dbReference>
<organism evidence="1">
    <name type="scientific">Sexangularia sp. CB-2014</name>
    <dbReference type="NCBI Taxonomy" id="1486929"/>
    <lineage>
        <taxon>Eukaryota</taxon>
        <taxon>Amoebozoa</taxon>
        <taxon>Tubulinea</taxon>
        <taxon>Elardia</taxon>
        <taxon>Arcellinida</taxon>
        <taxon>Arcellinida incertae sedis</taxon>
        <taxon>Sexangularia</taxon>
    </lineage>
</organism>
<proteinExistence type="predicted"/>
<gene>
    <name evidence="1" type="ORF">SSP0437_LOCUS3988</name>
</gene>